<dbReference type="EMBL" id="DS027049">
    <property type="protein sequence ID" value="EAW12463.1"/>
    <property type="molecule type" value="Genomic_DNA"/>
</dbReference>
<keyword evidence="8 13" id="KW-0460">Magnesium</keyword>
<sequence>MARNEVFDGPISESIPSSVVSFAHRRNRTDSIVSFTYFQDDDDSIDLPNEEAVDVAGELDGLVTGDTSEADESIVSHRPKRLSRSRHSVEDPLLSRHPPSSPHDREWKGGSRLNQKVHIASEDLTIVIAGFSTHLLGLIVYYMLCILTFGFAYLLLRWLPRWRVRLIGKPTPIRICEWVAIEDQWHQFGVYTISSEPFGRPLSTIFANTESYLYDEDNDPTVSFLRYIDYRYLRFFYHPVEDRLCLISGWKDPLWTNTKVMRSGLDADDRDSRAQIFGANVIDIHQKSIAQLLLDEAFHPFYIFQIASLILWSMDEYYYYAACIFLISLFSISATIHETKTTTARLSEISLFECSTRVLRNGFWRSVSSRELVPGDVFEFSDPSLNHVPCDCLLLSGDCIVNESMLTGESVPVSKTPLTDTALKYLNLSAPSIHPNVAKHFLFSGTKVIRARRPQSVDDDEAIALALVVRTGFSTTKGALIRSMLFPKPSGFKFYRDSFRYITVMGLIAVLGFIASFVNFVRLGLSWHLIIVRALDLITIVVPPALPATLTIGTNLALSRLKKHKIYCISPQRVNVGGKLDIVCFDKTGTLTEDGLDVLGVRVVVQGLESVSFHMAGCHGLTGEHRFSDLMTDLVSASSTSRSYIANDDHLSPHESILHAMATCHSLRVVDGDLLGDPLDVKMFQFTGWLYQENGGLSMESQQSKYETIMPPIARPPIRVAGDSDQAEANHISLIELGILRNFEFVSQLRRASVVVRQFGADGASFYVKGAPESVKPICRPESLPHDFDDLLSHYTHKGYRVIACAARYEPKLSWMKAQRLTRDDVECDLEFIGFIIFENKLKPRTAETIAELSHAGIRNVMCTGDNILTAISVARECGLINSDQLCFIPRFVDGHHHDSGSSLSWECVDNPALKLDPHTLLPSLTSTNMDLSVPLNACNVQQFSLAISGDVFRWIVDFGSDIILKRMLVRGNVFARMSPDEKHELVEKLQSIDYCCGFCGDGANDCGALKAADVGISLSDAEASVAAPFTSRQFDISCVPQLIKEGRAALVTSFCCFKYMSLYSAIQFSSVSFLYTSASNLGDFQFLFIDLALILPIAIFMGWTGPHPVLSRKRPTANLVSRKVLTPLLGQILICVLTQFVAFKTVQWQPWFEPPKKNSNHSNIENSENTTLFLVSTFQYILMSVVLSVGPPFRMAMTTNRPLLITIVADLTVSGYMLFDPAKWVTKVMQLTFISKAFASWLFTLAISTFFLSWIAERKLFPSLSRTVGRLKPLLQPGYHKQRRQYKVLLDEMRQ</sequence>
<comment type="similarity">
    <text evidence="2 13">Belongs to the cation transport ATPase (P-type) (TC 3.A.3) family. Type V subfamily.</text>
</comment>
<evidence type="ECO:0000256" key="4">
    <source>
        <dbReference type="ARBA" id="ARBA00022692"/>
    </source>
</evidence>
<keyword evidence="11 13" id="KW-0472">Membrane</keyword>
<dbReference type="SFLD" id="SFLDS00003">
    <property type="entry name" value="Haloacid_Dehalogenase"/>
    <property type="match status" value="1"/>
</dbReference>
<dbReference type="InterPro" id="IPR023298">
    <property type="entry name" value="ATPase_P-typ_TM_dom_sf"/>
</dbReference>
<feature type="domain" description="P-type ATPase A" evidence="15">
    <location>
        <begin position="354"/>
        <end position="484"/>
    </location>
</feature>
<keyword evidence="9 13" id="KW-1278">Translocase</keyword>
<dbReference type="Gene3D" id="3.40.50.1000">
    <property type="entry name" value="HAD superfamily/HAD-like"/>
    <property type="match status" value="1"/>
</dbReference>
<feature type="compositionally biased region" description="Basic residues" evidence="14">
    <location>
        <begin position="77"/>
        <end position="86"/>
    </location>
</feature>
<feature type="transmembrane region" description="Helical" evidence="13">
    <location>
        <begin position="1172"/>
        <end position="1191"/>
    </location>
</feature>
<feature type="transmembrane region" description="Helical" evidence="13">
    <location>
        <begin position="501"/>
        <end position="525"/>
    </location>
</feature>
<proteinExistence type="inferred from homology"/>
<feature type="domain" description="P5B-type ATPase N-terminal" evidence="17">
    <location>
        <begin position="122"/>
        <end position="238"/>
    </location>
</feature>
<feature type="transmembrane region" description="Helical" evidence="13">
    <location>
        <begin position="1087"/>
        <end position="1104"/>
    </location>
</feature>
<evidence type="ECO:0000256" key="3">
    <source>
        <dbReference type="ARBA" id="ARBA00022553"/>
    </source>
</evidence>
<dbReference type="RefSeq" id="XP_001273889.1">
    <property type="nucleotide sequence ID" value="XM_001273888.1"/>
</dbReference>
<dbReference type="FunFam" id="3.40.1110.10:FF:000057">
    <property type="entry name" value="Cation-transporting ATPase"/>
    <property type="match status" value="1"/>
</dbReference>
<feature type="transmembrane region" description="Helical" evidence="13">
    <location>
        <begin position="1203"/>
        <end position="1220"/>
    </location>
</feature>
<comment type="catalytic activity">
    <reaction evidence="12 13">
        <text>ATP + H2O = ADP + phosphate + H(+)</text>
        <dbReference type="Rhea" id="RHEA:13065"/>
        <dbReference type="ChEBI" id="CHEBI:15377"/>
        <dbReference type="ChEBI" id="CHEBI:15378"/>
        <dbReference type="ChEBI" id="CHEBI:30616"/>
        <dbReference type="ChEBI" id="CHEBI:43474"/>
        <dbReference type="ChEBI" id="CHEBI:456216"/>
    </reaction>
</comment>
<dbReference type="PANTHER" id="PTHR45630">
    <property type="entry name" value="CATION-TRANSPORTING ATPASE-RELATED"/>
    <property type="match status" value="1"/>
</dbReference>
<dbReference type="SUPFAM" id="SSF81653">
    <property type="entry name" value="Calcium ATPase, transduction domain A"/>
    <property type="match status" value="1"/>
</dbReference>
<dbReference type="NCBIfam" id="TIGR01657">
    <property type="entry name" value="P-ATPase-V"/>
    <property type="match status" value="1"/>
</dbReference>
<dbReference type="GO" id="GO:0030145">
    <property type="term" value="F:manganese ion binding"/>
    <property type="evidence" value="ECO:0007669"/>
    <property type="project" value="EnsemblFungi"/>
</dbReference>
<evidence type="ECO:0000259" key="15">
    <source>
        <dbReference type="Pfam" id="PF00122"/>
    </source>
</evidence>
<dbReference type="InterPro" id="IPR008250">
    <property type="entry name" value="ATPase_P-typ_transduc_dom_A_sf"/>
</dbReference>
<dbReference type="Gene3D" id="1.20.1110.10">
    <property type="entry name" value="Calcium-transporting ATPase, transmembrane domain"/>
    <property type="match status" value="1"/>
</dbReference>
<dbReference type="GO" id="GO:0019829">
    <property type="term" value="F:ATPase-coupled monoatomic cation transmembrane transporter activity"/>
    <property type="evidence" value="ECO:0007669"/>
    <property type="project" value="UniProtKB-UniRule"/>
</dbReference>
<accession>A1C9P5</accession>
<dbReference type="InterPro" id="IPR023214">
    <property type="entry name" value="HAD_sf"/>
</dbReference>
<feature type="transmembrane region" description="Helical" evidence="13">
    <location>
        <begin position="317"/>
        <end position="336"/>
    </location>
</feature>
<dbReference type="eggNOG" id="KOG0208">
    <property type="taxonomic scope" value="Eukaryota"/>
</dbReference>
<dbReference type="Proteomes" id="UP000006701">
    <property type="component" value="Unassembled WGS sequence"/>
</dbReference>
<evidence type="ECO:0000256" key="6">
    <source>
        <dbReference type="ARBA" id="ARBA00022741"/>
    </source>
</evidence>
<keyword evidence="10 13" id="KW-1133">Transmembrane helix</keyword>
<dbReference type="GO" id="GO:0030026">
    <property type="term" value="P:intracellular manganese ion homeostasis"/>
    <property type="evidence" value="ECO:0007669"/>
    <property type="project" value="EnsemblFungi"/>
</dbReference>
<dbReference type="HOGENOM" id="CLU_001828_3_1_1"/>
<evidence type="ECO:0000259" key="16">
    <source>
        <dbReference type="Pfam" id="PF00690"/>
    </source>
</evidence>
<dbReference type="InterPro" id="IPR059000">
    <property type="entry name" value="ATPase_P-type_domA"/>
</dbReference>
<evidence type="ECO:0000256" key="12">
    <source>
        <dbReference type="ARBA" id="ARBA00049360"/>
    </source>
</evidence>
<dbReference type="OrthoDB" id="48943at2759"/>
<dbReference type="SUPFAM" id="SSF81665">
    <property type="entry name" value="Calcium ATPase, transmembrane domain M"/>
    <property type="match status" value="1"/>
</dbReference>
<dbReference type="FunFam" id="2.70.150.10:FF:000119">
    <property type="entry name" value="Cation-transporting ATPase"/>
    <property type="match status" value="1"/>
</dbReference>
<dbReference type="InterPro" id="IPR047819">
    <property type="entry name" value="P5A-ATPase_N"/>
</dbReference>
<keyword evidence="19" id="KW-1185">Reference proteome</keyword>
<keyword evidence="4 13" id="KW-0812">Transmembrane</keyword>
<dbReference type="OMA" id="SGWKDPL"/>
<reference evidence="18 19" key="1">
    <citation type="journal article" date="2008" name="PLoS Genet.">
        <title>Genomic islands in the pathogenic filamentous fungus Aspergillus fumigatus.</title>
        <authorList>
            <person name="Fedorova N.D."/>
            <person name="Khaldi N."/>
            <person name="Joardar V.S."/>
            <person name="Maiti R."/>
            <person name="Amedeo P."/>
            <person name="Anderson M.J."/>
            <person name="Crabtree J."/>
            <person name="Silva J.C."/>
            <person name="Badger J.H."/>
            <person name="Albarraq A."/>
            <person name="Angiuoli S."/>
            <person name="Bussey H."/>
            <person name="Bowyer P."/>
            <person name="Cotty P.J."/>
            <person name="Dyer P.S."/>
            <person name="Egan A."/>
            <person name="Galens K."/>
            <person name="Fraser-Liggett C.M."/>
            <person name="Haas B.J."/>
            <person name="Inman J.M."/>
            <person name="Kent R."/>
            <person name="Lemieux S."/>
            <person name="Malavazi I."/>
            <person name="Orvis J."/>
            <person name="Roemer T."/>
            <person name="Ronning C.M."/>
            <person name="Sundaram J.P."/>
            <person name="Sutton G."/>
            <person name="Turner G."/>
            <person name="Venter J.C."/>
            <person name="White O.R."/>
            <person name="Whitty B.R."/>
            <person name="Youngman P."/>
            <person name="Wolfe K.H."/>
            <person name="Goldman G.H."/>
            <person name="Wortman J.R."/>
            <person name="Jiang B."/>
            <person name="Denning D.W."/>
            <person name="Nierman W.C."/>
        </authorList>
    </citation>
    <scope>NUCLEOTIDE SEQUENCE [LARGE SCALE GENOMIC DNA]</scope>
    <source>
        <strain evidence="19">ATCC 1007 / CBS 513.65 / DSM 816 / NCTC 3887 / NRRL 1</strain>
    </source>
</reference>
<evidence type="ECO:0000313" key="18">
    <source>
        <dbReference type="EMBL" id="EAW12463.1"/>
    </source>
</evidence>
<dbReference type="EC" id="7.2.2.-" evidence="13"/>
<dbReference type="FunFam" id="3.40.50.1000:FF:000068">
    <property type="entry name" value="Cation-transporting ATPase"/>
    <property type="match status" value="1"/>
</dbReference>
<feature type="transmembrane region" description="Helical" evidence="13">
    <location>
        <begin position="135"/>
        <end position="156"/>
    </location>
</feature>
<dbReference type="PRINTS" id="PR00119">
    <property type="entry name" value="CATATPASE"/>
</dbReference>
<dbReference type="Pfam" id="PF00122">
    <property type="entry name" value="E1-E2_ATPase"/>
    <property type="match status" value="1"/>
</dbReference>
<dbReference type="NCBIfam" id="TIGR01494">
    <property type="entry name" value="ATPase_P-type"/>
    <property type="match status" value="2"/>
</dbReference>
<dbReference type="STRING" id="344612.A1C9P5"/>
<feature type="transmembrane region" description="Helical" evidence="13">
    <location>
        <begin position="1240"/>
        <end position="1257"/>
    </location>
</feature>
<dbReference type="GO" id="GO:0015662">
    <property type="term" value="F:P-type ion transporter activity"/>
    <property type="evidence" value="ECO:0007669"/>
    <property type="project" value="InterPro"/>
</dbReference>
<dbReference type="GO" id="GO:1903135">
    <property type="term" value="F:cupric ion binding"/>
    <property type="evidence" value="ECO:0007669"/>
    <property type="project" value="EnsemblFungi"/>
</dbReference>
<dbReference type="InterPro" id="IPR004014">
    <property type="entry name" value="ATPase_P-typ_cation-transptr_N"/>
</dbReference>
<keyword evidence="6 13" id="KW-0547">Nucleotide-binding</keyword>
<protein>
    <recommendedName>
        <fullName evidence="13">Cation-transporting ATPase</fullName>
        <ecNumber evidence="13">7.2.2.-</ecNumber>
    </recommendedName>
</protein>
<dbReference type="GO" id="GO:0005524">
    <property type="term" value="F:ATP binding"/>
    <property type="evidence" value="ECO:0007669"/>
    <property type="project" value="UniProtKB-UniRule"/>
</dbReference>
<dbReference type="GeneID" id="4706343"/>
<dbReference type="PROSITE" id="PS00154">
    <property type="entry name" value="ATPASE_E1_E2"/>
    <property type="match status" value="1"/>
</dbReference>
<dbReference type="GO" id="GO:0016887">
    <property type="term" value="F:ATP hydrolysis activity"/>
    <property type="evidence" value="ECO:0007669"/>
    <property type="project" value="InterPro"/>
</dbReference>
<dbReference type="SUPFAM" id="SSF56784">
    <property type="entry name" value="HAD-like"/>
    <property type="match status" value="1"/>
</dbReference>
<evidence type="ECO:0000256" key="5">
    <source>
        <dbReference type="ARBA" id="ARBA00022723"/>
    </source>
</evidence>
<evidence type="ECO:0000256" key="7">
    <source>
        <dbReference type="ARBA" id="ARBA00022840"/>
    </source>
</evidence>
<dbReference type="GO" id="GO:0006874">
    <property type="term" value="P:intracellular calcium ion homeostasis"/>
    <property type="evidence" value="ECO:0007669"/>
    <property type="project" value="TreeGrafter"/>
</dbReference>
<dbReference type="GO" id="GO:0008270">
    <property type="term" value="F:zinc ion binding"/>
    <property type="evidence" value="ECO:0007669"/>
    <property type="project" value="EnsemblFungi"/>
</dbReference>
<keyword evidence="5 13" id="KW-0479">Metal-binding</keyword>
<evidence type="ECO:0000256" key="14">
    <source>
        <dbReference type="SAM" id="MobiDB-lite"/>
    </source>
</evidence>
<dbReference type="FunFam" id="1.20.1110.10:FF:000032">
    <property type="entry name" value="Cation-transporting ATPase"/>
    <property type="match status" value="1"/>
</dbReference>
<dbReference type="Pfam" id="PF12409">
    <property type="entry name" value="P5-ATPase"/>
    <property type="match status" value="1"/>
</dbReference>
<feature type="region of interest" description="Disordered" evidence="14">
    <location>
        <begin position="69"/>
        <end position="109"/>
    </location>
</feature>
<dbReference type="InterPro" id="IPR036412">
    <property type="entry name" value="HAD-like_sf"/>
</dbReference>
<dbReference type="InterPro" id="IPR044492">
    <property type="entry name" value="P_typ_ATPase_HD_dom"/>
</dbReference>
<evidence type="ECO:0000313" key="19">
    <source>
        <dbReference type="Proteomes" id="UP000006701"/>
    </source>
</evidence>
<dbReference type="SUPFAM" id="SSF81660">
    <property type="entry name" value="Metal cation-transporting ATPase, ATP-binding domain N"/>
    <property type="match status" value="1"/>
</dbReference>
<evidence type="ECO:0000256" key="10">
    <source>
        <dbReference type="ARBA" id="ARBA00022989"/>
    </source>
</evidence>
<dbReference type="InterPro" id="IPR023299">
    <property type="entry name" value="ATPase_P-typ_cyto_dom_N"/>
</dbReference>
<dbReference type="SFLD" id="SFLDF00027">
    <property type="entry name" value="p-type_atpase"/>
    <property type="match status" value="1"/>
</dbReference>
<keyword evidence="7 13" id="KW-0067">ATP-binding</keyword>
<name>A1C9P5_ASPCL</name>
<dbReference type="VEuPathDB" id="FungiDB:ACLA_008830"/>
<evidence type="ECO:0000259" key="17">
    <source>
        <dbReference type="Pfam" id="PF12409"/>
    </source>
</evidence>
<dbReference type="GO" id="GO:0000329">
    <property type="term" value="C:fungal-type vacuole membrane"/>
    <property type="evidence" value="ECO:0007669"/>
    <property type="project" value="EnsemblFungi"/>
</dbReference>
<dbReference type="GO" id="GO:1990816">
    <property type="term" value="C:vacuole-mitochondrion membrane contact site"/>
    <property type="evidence" value="ECO:0007669"/>
    <property type="project" value="EnsemblFungi"/>
</dbReference>
<organism evidence="18 19">
    <name type="scientific">Aspergillus clavatus (strain ATCC 1007 / CBS 513.65 / DSM 816 / NCTC 3887 / NRRL 1 / QM 1276 / 107)</name>
    <dbReference type="NCBI Taxonomy" id="344612"/>
    <lineage>
        <taxon>Eukaryota</taxon>
        <taxon>Fungi</taxon>
        <taxon>Dikarya</taxon>
        <taxon>Ascomycota</taxon>
        <taxon>Pezizomycotina</taxon>
        <taxon>Eurotiomycetes</taxon>
        <taxon>Eurotiomycetidae</taxon>
        <taxon>Eurotiales</taxon>
        <taxon>Aspergillaceae</taxon>
        <taxon>Aspergillus</taxon>
        <taxon>Aspergillus subgen. Fumigati</taxon>
    </lineage>
</organism>
<dbReference type="Gene3D" id="2.70.150.10">
    <property type="entry name" value="Calcium-transporting ATPase, cytoplasmic transduction domain A"/>
    <property type="match status" value="1"/>
</dbReference>
<evidence type="ECO:0000256" key="1">
    <source>
        <dbReference type="ARBA" id="ARBA00004141"/>
    </source>
</evidence>
<dbReference type="CDD" id="cd07542">
    <property type="entry name" value="P-type_ATPase_cation"/>
    <property type="match status" value="1"/>
</dbReference>
<dbReference type="PROSITE" id="PS01229">
    <property type="entry name" value="COF_2"/>
    <property type="match status" value="1"/>
</dbReference>
<dbReference type="Gene3D" id="3.40.1110.10">
    <property type="entry name" value="Calcium-transporting ATPase, cytoplasmic domain N"/>
    <property type="match status" value="1"/>
</dbReference>
<evidence type="ECO:0000256" key="11">
    <source>
        <dbReference type="ARBA" id="ARBA00023136"/>
    </source>
</evidence>
<feature type="transmembrane region" description="Helical" evidence="13">
    <location>
        <begin position="1125"/>
        <end position="1144"/>
    </location>
</feature>
<comment type="subcellular location">
    <subcellularLocation>
        <location evidence="1 13">Membrane</location>
        <topology evidence="1 13">Multi-pass membrane protein</topology>
    </subcellularLocation>
</comment>
<evidence type="ECO:0000256" key="8">
    <source>
        <dbReference type="ARBA" id="ARBA00022842"/>
    </source>
</evidence>
<evidence type="ECO:0000256" key="9">
    <source>
        <dbReference type="ARBA" id="ARBA00022967"/>
    </source>
</evidence>
<dbReference type="KEGG" id="act:ACLA_008830"/>
<keyword evidence="3" id="KW-0597">Phosphoprotein</keyword>
<dbReference type="GO" id="GO:0006882">
    <property type="term" value="P:intracellular zinc ion homeostasis"/>
    <property type="evidence" value="ECO:0007669"/>
    <property type="project" value="EnsemblFungi"/>
</dbReference>
<dbReference type="SFLD" id="SFLDG00002">
    <property type="entry name" value="C1.7:_P-type_atpase_like"/>
    <property type="match status" value="1"/>
</dbReference>
<dbReference type="InterPro" id="IPR047821">
    <property type="entry name" value="P5B-type_ATPase"/>
</dbReference>
<dbReference type="Pfam" id="PF00690">
    <property type="entry name" value="Cation_ATPase_N"/>
    <property type="match status" value="1"/>
</dbReference>
<dbReference type="InterPro" id="IPR018303">
    <property type="entry name" value="ATPase_P-typ_P_site"/>
</dbReference>
<dbReference type="PANTHER" id="PTHR45630:SF8">
    <property type="entry name" value="CATION-TRANSPORTING ATPASE"/>
    <property type="match status" value="1"/>
</dbReference>
<evidence type="ECO:0000256" key="2">
    <source>
        <dbReference type="ARBA" id="ARBA00006000"/>
    </source>
</evidence>
<evidence type="ECO:0000256" key="13">
    <source>
        <dbReference type="RuleBase" id="RU362082"/>
    </source>
</evidence>
<dbReference type="InterPro" id="IPR001757">
    <property type="entry name" value="P_typ_ATPase"/>
</dbReference>
<feature type="domain" description="Cation-transporting P-type ATPase N-terminal" evidence="16">
    <location>
        <begin position="262"/>
        <end position="312"/>
    </location>
</feature>
<gene>
    <name evidence="18" type="ORF">ACLA_008830</name>
</gene>
<feature type="transmembrane region" description="Helical" evidence="13">
    <location>
        <begin position="537"/>
        <end position="558"/>
    </location>
</feature>
<dbReference type="InterPro" id="IPR006544">
    <property type="entry name" value="P-type_TPase_V"/>
</dbReference>